<dbReference type="EMBL" id="JACAZF010000006">
    <property type="protein sequence ID" value="KAF7302121.1"/>
    <property type="molecule type" value="Genomic_DNA"/>
</dbReference>
<organism evidence="1 2">
    <name type="scientific">Mycena indigotica</name>
    <dbReference type="NCBI Taxonomy" id="2126181"/>
    <lineage>
        <taxon>Eukaryota</taxon>
        <taxon>Fungi</taxon>
        <taxon>Dikarya</taxon>
        <taxon>Basidiomycota</taxon>
        <taxon>Agaricomycotina</taxon>
        <taxon>Agaricomycetes</taxon>
        <taxon>Agaricomycetidae</taxon>
        <taxon>Agaricales</taxon>
        <taxon>Marasmiineae</taxon>
        <taxon>Mycenaceae</taxon>
        <taxon>Mycena</taxon>
    </lineage>
</organism>
<evidence type="ECO:0000313" key="1">
    <source>
        <dbReference type="EMBL" id="KAF7302121.1"/>
    </source>
</evidence>
<proteinExistence type="predicted"/>
<dbReference type="GeneID" id="59346993"/>
<dbReference type="Gene3D" id="3.40.390.10">
    <property type="entry name" value="Collagenase (Catalytic Domain)"/>
    <property type="match status" value="1"/>
</dbReference>
<dbReference type="Proteomes" id="UP000636479">
    <property type="component" value="Unassembled WGS sequence"/>
</dbReference>
<dbReference type="AlphaFoldDB" id="A0A8H6SMI2"/>
<comment type="caution">
    <text evidence="1">The sequence shown here is derived from an EMBL/GenBank/DDBJ whole genome shotgun (WGS) entry which is preliminary data.</text>
</comment>
<dbReference type="SUPFAM" id="SSF55486">
    <property type="entry name" value="Metalloproteases ('zincins'), catalytic domain"/>
    <property type="match status" value="1"/>
</dbReference>
<name>A0A8H6SMI2_9AGAR</name>
<sequence length="356" mass="40388">MATEAAFVKLSEILAQEEFSDNNAAPISDDPNFVIHPADTWCGTVEASPQPAPDVSIDAFIPDRTRHLWRLDDVITYGFMPYETKYKRNIDDTAENCEPTEFRKDTVKAVLKFYLNYLPLNFQETNEDMSKLDFSNPEHRKKVDLRIAFGSPVQQGYWGWAMGIGPRIRQKVFMNKPPEAPGPTYASVFLGGIPSSEEEAKKITEKWRKETQRTIYHEIGHVLGLEHEHASPLSPTTGELRPVTETMVATLFDEQSIMLYSGIKYKADPKKVTKDTFSPSHTDLVLLMLMYPDSAKEDGNFAKAAKSMGYTKDSRDIMLDMLHHALEDPTGIQHKIIDRLREVIADNINDHPRLAV</sequence>
<accession>A0A8H6SMI2</accession>
<dbReference type="InterPro" id="IPR024079">
    <property type="entry name" value="MetalloPept_cat_dom_sf"/>
</dbReference>
<protein>
    <submittedName>
        <fullName evidence="1">ZnMc domain-containing protein</fullName>
    </submittedName>
</protein>
<keyword evidence="2" id="KW-1185">Reference proteome</keyword>
<dbReference type="RefSeq" id="XP_037220121.1">
    <property type="nucleotide sequence ID" value="XM_037364477.1"/>
</dbReference>
<reference evidence="1" key="1">
    <citation type="submission" date="2020-05" db="EMBL/GenBank/DDBJ databases">
        <title>Mycena genomes resolve the evolution of fungal bioluminescence.</title>
        <authorList>
            <person name="Tsai I.J."/>
        </authorList>
    </citation>
    <scope>NUCLEOTIDE SEQUENCE</scope>
    <source>
        <strain evidence="1">171206Taipei</strain>
    </source>
</reference>
<evidence type="ECO:0000313" key="2">
    <source>
        <dbReference type="Proteomes" id="UP000636479"/>
    </source>
</evidence>
<gene>
    <name evidence="1" type="ORF">MIND_00778900</name>
</gene>
<dbReference type="GO" id="GO:0008237">
    <property type="term" value="F:metallopeptidase activity"/>
    <property type="evidence" value="ECO:0007669"/>
    <property type="project" value="InterPro"/>
</dbReference>
<dbReference type="OrthoDB" id="5945790at2759"/>